<evidence type="ECO:0008006" key="3">
    <source>
        <dbReference type="Google" id="ProtNLM"/>
    </source>
</evidence>
<name>A0A9R0JE98_SPIOL</name>
<protein>
    <recommendedName>
        <fullName evidence="3">N-acetyltransferase domain-containing protein</fullName>
    </recommendedName>
</protein>
<dbReference type="KEGG" id="soe:110804953"/>
<evidence type="ECO:0000313" key="1">
    <source>
        <dbReference type="Proteomes" id="UP000813463"/>
    </source>
</evidence>
<dbReference type="Proteomes" id="UP000813463">
    <property type="component" value="Chromosome 4"/>
</dbReference>
<dbReference type="PANTHER" id="PTHR36897:SF2">
    <property type="entry name" value="OS10G0350800 PROTEIN"/>
    <property type="match status" value="1"/>
</dbReference>
<gene>
    <name evidence="2" type="primary">LOC110804953</name>
</gene>
<dbReference type="AlphaFoldDB" id="A0A9R0JE98"/>
<dbReference type="PANTHER" id="PTHR36897">
    <property type="entry name" value="OS10G0351100-LIKE PROTEIN"/>
    <property type="match status" value="1"/>
</dbReference>
<proteinExistence type="predicted"/>
<organism evidence="1 2">
    <name type="scientific">Spinacia oleracea</name>
    <name type="common">Spinach</name>
    <dbReference type="NCBI Taxonomy" id="3562"/>
    <lineage>
        <taxon>Eukaryota</taxon>
        <taxon>Viridiplantae</taxon>
        <taxon>Streptophyta</taxon>
        <taxon>Embryophyta</taxon>
        <taxon>Tracheophyta</taxon>
        <taxon>Spermatophyta</taxon>
        <taxon>Magnoliopsida</taxon>
        <taxon>eudicotyledons</taxon>
        <taxon>Gunneridae</taxon>
        <taxon>Pentapetalae</taxon>
        <taxon>Caryophyllales</taxon>
        <taxon>Chenopodiaceae</taxon>
        <taxon>Chenopodioideae</taxon>
        <taxon>Anserineae</taxon>
        <taxon>Spinacia</taxon>
    </lineage>
</organism>
<evidence type="ECO:0000313" key="2">
    <source>
        <dbReference type="RefSeq" id="XP_021866242.1"/>
    </source>
</evidence>
<dbReference type="GeneID" id="110804953"/>
<reference evidence="1" key="1">
    <citation type="journal article" date="2021" name="Nat. Commun.">
        <title>Genomic analyses provide insights into spinach domestication and the genetic basis of agronomic traits.</title>
        <authorList>
            <person name="Cai X."/>
            <person name="Sun X."/>
            <person name="Xu C."/>
            <person name="Sun H."/>
            <person name="Wang X."/>
            <person name="Ge C."/>
            <person name="Zhang Z."/>
            <person name="Wang Q."/>
            <person name="Fei Z."/>
            <person name="Jiao C."/>
            <person name="Wang Q."/>
        </authorList>
    </citation>
    <scope>NUCLEOTIDE SEQUENCE [LARGE SCALE GENOMIC DNA]</scope>
    <source>
        <strain evidence="1">cv. Varoflay</strain>
    </source>
</reference>
<keyword evidence="1" id="KW-1185">Reference proteome</keyword>
<reference evidence="2" key="2">
    <citation type="submission" date="2025-08" db="UniProtKB">
        <authorList>
            <consortium name="RefSeq"/>
        </authorList>
    </citation>
    <scope>IDENTIFICATION</scope>
    <source>
        <tissue evidence="2">Leaf</tissue>
    </source>
</reference>
<dbReference type="OrthoDB" id="445361at2759"/>
<sequence length="192" mass="21643">MSMSTGMIRASTRITSSVSFADIPTMQEIMETSKSRNLDLKLQKVGPFFRITAKNLETNRELGRAEGVIRFWFDGKILHLDSIRLSKETLSMQRSIFGVGLFLGAVAVRHGFDSACNSAQLLAINDTDLYHSKLVRFYSRMGFKIVHEVDGSSMEDLSHMLVWGGKGTRMNADIKDLLTKWRTMFKPRVSSA</sequence>
<accession>A0A9R0JE98</accession>
<dbReference type="RefSeq" id="XP_021866242.1">
    <property type="nucleotide sequence ID" value="XM_022010550.2"/>
</dbReference>